<dbReference type="EMBL" id="JAUYVU010000009">
    <property type="protein sequence ID" value="MDP2542140.1"/>
    <property type="molecule type" value="Genomic_DNA"/>
</dbReference>
<reference evidence="1 4" key="3">
    <citation type="submission" date="2023-07" db="EMBL/GenBank/DDBJ databases">
        <title>Genome content predicts the carbon catabolic preferences of heterotrophic bacteria.</title>
        <authorList>
            <person name="Gralka M."/>
        </authorList>
    </citation>
    <scope>NUCLEOTIDE SEQUENCE [LARGE SCALE GENOMIC DNA]</scope>
    <source>
        <strain evidence="1 4">4G03</strain>
    </source>
</reference>
<sequence length="119" mass="13981">MRFCYLLLIALIFYSCSSRIERPEIKGTLYDSLTYKPIKGVLIQIDDEQIISDNQGRFTIQRVKKRVMFNFEGGRVPLFYSMELKHPKYKSIKIEKGTRGSFGEETILYDSIFLKPLEK</sequence>
<dbReference type="Proteomes" id="UP000222163">
    <property type="component" value="Unassembled WGS sequence"/>
</dbReference>
<evidence type="ECO:0000313" key="1">
    <source>
        <dbReference type="EMBL" id="MDP2542140.1"/>
    </source>
</evidence>
<comment type="caution">
    <text evidence="2">The sequence shown here is derived from an EMBL/GenBank/DDBJ whole genome shotgun (WGS) entry which is preliminary data.</text>
</comment>
<organism evidence="2 3">
    <name type="scientific">Tenacibaculum discolor</name>
    <dbReference type="NCBI Taxonomy" id="361581"/>
    <lineage>
        <taxon>Bacteria</taxon>
        <taxon>Pseudomonadati</taxon>
        <taxon>Bacteroidota</taxon>
        <taxon>Flavobacteriia</taxon>
        <taxon>Flavobacteriales</taxon>
        <taxon>Flavobacteriaceae</taxon>
        <taxon>Tenacibaculum</taxon>
    </lineage>
</organism>
<dbReference type="PROSITE" id="PS51257">
    <property type="entry name" value="PROKAR_LIPOPROTEIN"/>
    <property type="match status" value="1"/>
</dbReference>
<dbReference type="AlphaFoldDB" id="A0A2G1BRT5"/>
<gene>
    <name evidence="2" type="ORF">CSC81_13020</name>
    <name evidence="1" type="ORF">Q8W23_11700</name>
</gene>
<accession>A0A2G1BRT5</accession>
<reference evidence="2 3" key="1">
    <citation type="journal article" date="2016" name="Nat. Commun.">
        <title>Microbial interactions lead to rapid micro-scale successions on model marine particles.</title>
        <authorList>
            <person name="Datta M.S."/>
            <person name="Sliwerska E."/>
            <person name="Gore J."/>
            <person name="Polz M.F."/>
            <person name="Cordero O.X."/>
        </authorList>
    </citation>
    <scope>NUCLEOTIDE SEQUENCE [LARGE SCALE GENOMIC DNA]</scope>
    <source>
        <strain evidence="2 3">4G03</strain>
    </source>
</reference>
<evidence type="ECO:0000313" key="2">
    <source>
        <dbReference type="EMBL" id="PHN96644.1"/>
    </source>
</evidence>
<proteinExistence type="predicted"/>
<dbReference type="EMBL" id="PDUU01000013">
    <property type="protein sequence ID" value="PHN96644.1"/>
    <property type="molecule type" value="Genomic_DNA"/>
</dbReference>
<name>A0A2G1BRT5_9FLAO</name>
<protein>
    <recommendedName>
        <fullName evidence="5">Carboxypeptidase regulatory-like domain-containing protein</fullName>
    </recommendedName>
</protein>
<evidence type="ECO:0008006" key="5">
    <source>
        <dbReference type="Google" id="ProtNLM"/>
    </source>
</evidence>
<keyword evidence="4" id="KW-1185">Reference proteome</keyword>
<reference evidence="2" key="2">
    <citation type="submission" date="2017-10" db="EMBL/GenBank/DDBJ databases">
        <authorList>
            <person name="Enke T.N."/>
            <person name="Cordero O.X."/>
        </authorList>
    </citation>
    <scope>NUCLEOTIDE SEQUENCE</scope>
    <source>
        <strain evidence="2">4G03</strain>
    </source>
</reference>
<evidence type="ECO:0000313" key="4">
    <source>
        <dbReference type="Proteomes" id="UP001242342"/>
    </source>
</evidence>
<dbReference type="RefSeq" id="WP_099216186.1">
    <property type="nucleotide sequence ID" value="NZ_JAUYVU010000009.1"/>
</dbReference>
<evidence type="ECO:0000313" key="3">
    <source>
        <dbReference type="Proteomes" id="UP000222163"/>
    </source>
</evidence>
<dbReference type="Proteomes" id="UP001242342">
    <property type="component" value="Unassembled WGS sequence"/>
</dbReference>